<dbReference type="PANTHER" id="PTHR23158:SF54">
    <property type="entry name" value="TRANSPORT AND GOLGI ORGANIZATION PROTEIN 1 HOMOLOG"/>
    <property type="match status" value="1"/>
</dbReference>
<dbReference type="Proteomes" id="UP001148018">
    <property type="component" value="Unassembled WGS sequence"/>
</dbReference>
<evidence type="ECO:0000256" key="1">
    <source>
        <dbReference type="ARBA" id="ARBA00023054"/>
    </source>
</evidence>
<feature type="compositionally biased region" description="Basic and acidic residues" evidence="3">
    <location>
        <begin position="469"/>
        <end position="496"/>
    </location>
</feature>
<feature type="transmembrane region" description="Helical" evidence="4">
    <location>
        <begin position="20"/>
        <end position="45"/>
    </location>
</feature>
<name>A0A9Q0EIS8_9TELE</name>
<evidence type="ECO:0000256" key="2">
    <source>
        <dbReference type="SAM" id="Coils"/>
    </source>
</evidence>
<dbReference type="GO" id="GO:0006888">
    <property type="term" value="P:endoplasmic reticulum to Golgi vesicle-mediated transport"/>
    <property type="evidence" value="ECO:0007669"/>
    <property type="project" value="TreeGrafter"/>
</dbReference>
<dbReference type="OrthoDB" id="6022771at2759"/>
<keyword evidence="4" id="KW-0472">Membrane</keyword>
<dbReference type="InterPro" id="IPR051500">
    <property type="entry name" value="cTAGE_MIA/OTOR"/>
</dbReference>
<dbReference type="PANTHER" id="PTHR23158">
    <property type="entry name" value="MELANOMA INHIBITORY ACTIVITY-RELATED"/>
    <property type="match status" value="1"/>
</dbReference>
<reference evidence="5" key="1">
    <citation type="submission" date="2022-07" db="EMBL/GenBank/DDBJ databases">
        <title>Chromosome-level genome of Muraenolepis orangiensis.</title>
        <authorList>
            <person name="Kim J."/>
        </authorList>
    </citation>
    <scope>NUCLEOTIDE SEQUENCE</scope>
    <source>
        <strain evidence="5">KU_S4_2022</strain>
        <tissue evidence="5">Muscle</tissue>
    </source>
</reference>
<dbReference type="GO" id="GO:0035459">
    <property type="term" value="P:vesicle cargo loading"/>
    <property type="evidence" value="ECO:0007669"/>
    <property type="project" value="TreeGrafter"/>
</dbReference>
<feature type="compositionally biased region" description="Polar residues" evidence="3">
    <location>
        <begin position="516"/>
        <end position="532"/>
    </location>
</feature>
<dbReference type="GO" id="GO:0005789">
    <property type="term" value="C:endoplasmic reticulum membrane"/>
    <property type="evidence" value="ECO:0007669"/>
    <property type="project" value="TreeGrafter"/>
</dbReference>
<feature type="compositionally biased region" description="Pro residues" evidence="3">
    <location>
        <begin position="661"/>
        <end position="688"/>
    </location>
</feature>
<dbReference type="GO" id="GO:0009306">
    <property type="term" value="P:protein secretion"/>
    <property type="evidence" value="ECO:0007669"/>
    <property type="project" value="TreeGrafter"/>
</dbReference>
<keyword evidence="4" id="KW-0812">Transmembrane</keyword>
<accession>A0A9Q0EIS8</accession>
<keyword evidence="6" id="KW-1185">Reference proteome</keyword>
<protein>
    <recommendedName>
        <fullName evidence="7">MIA SH3 domain ER export factor 3</fullName>
    </recommendedName>
</protein>
<evidence type="ECO:0000256" key="4">
    <source>
        <dbReference type="SAM" id="Phobius"/>
    </source>
</evidence>
<dbReference type="GO" id="GO:0070971">
    <property type="term" value="C:endoplasmic reticulum exit site"/>
    <property type="evidence" value="ECO:0007669"/>
    <property type="project" value="TreeGrafter"/>
</dbReference>
<feature type="compositionally biased region" description="Pro residues" evidence="3">
    <location>
        <begin position="542"/>
        <end position="563"/>
    </location>
</feature>
<feature type="compositionally biased region" description="Pro residues" evidence="3">
    <location>
        <begin position="573"/>
        <end position="599"/>
    </location>
</feature>
<proteinExistence type="predicted"/>
<comment type="caution">
    <text evidence="5">The sequence shown here is derived from an EMBL/GenBank/DDBJ whole genome shotgun (WGS) entry which is preliminary data.</text>
</comment>
<keyword evidence="4" id="KW-1133">Transmembrane helix</keyword>
<evidence type="ECO:0008006" key="7">
    <source>
        <dbReference type="Google" id="ProtNLM"/>
    </source>
</evidence>
<feature type="region of interest" description="Disordered" evidence="3">
    <location>
        <begin position="376"/>
        <end position="408"/>
    </location>
</feature>
<evidence type="ECO:0000313" key="6">
    <source>
        <dbReference type="Proteomes" id="UP001148018"/>
    </source>
</evidence>
<keyword evidence="1 2" id="KW-0175">Coiled coil</keyword>
<dbReference type="EMBL" id="JANIIK010000042">
    <property type="protein sequence ID" value="KAJ3607013.1"/>
    <property type="molecule type" value="Genomic_DNA"/>
</dbReference>
<gene>
    <name evidence="5" type="ORF">NHX12_026528</name>
</gene>
<evidence type="ECO:0000256" key="3">
    <source>
        <dbReference type="SAM" id="MobiDB-lite"/>
    </source>
</evidence>
<dbReference type="AlphaFoldDB" id="A0A9Q0EIS8"/>
<evidence type="ECO:0000313" key="5">
    <source>
        <dbReference type="EMBL" id="KAJ3607013.1"/>
    </source>
</evidence>
<feature type="coiled-coil region" evidence="2">
    <location>
        <begin position="84"/>
        <end position="111"/>
    </location>
</feature>
<sequence length="717" mass="79808">MVSLLPEEWQPGETLLGCPWQAVIVTALVGLFTITAFIWNTVLAVKKKEYLVTDKWLQDQITSLKKGKEDSVLKVSELQRMRKLAKTEKQTKRFEEEIRAQSAVLEEQKANGRRDNAKIEQLVRANEKLQLSQTKSRQAFEQATVFLDEAKLHENARSLRATIKGWEGKHGDLSKQIKLFQKSQKELEDTVTLKDHNVEVLSSLLSDLDAFDFQKTEAQANGEVQNDRKKMIQSRIKQMTDVSLVQTTLFVVEEERNGLMTKFIQEEKTRKALEEKHQELEHAIATVKSEKSQVENQFKILEQKNEILTEMYQQKQNALQQKLTKEEMERRNKETLLSTVGGKTVEAEQQVKLLRQRIGEMDDQMKKAELAYKEQVKEQENKTHSNWMSARTAERAVNQEKMETSRLRDKLGLLSSQLNEYRAHLFQPNPGHIGARQGDSYGPSPVSGGAPSPPMRMEDPRRAPSAPLGDRRVERYGPRPPSDPHSHYHDNKHAPRMDVVGPRTSSPAARDESGPGSFSSSAIMDSPPNVSRGSPHDAHYDAPPPPAHPGQRPPGPYRPPPHGPHAGPHAGPVYPPPPGMMGPRGPPPPPLHFRPPPPNGYMGGEYGPRPANGHSFHGRPEPRGPLPPPHLRAPLHYGPHGLRGPMGPQPPFSPDMRYSGPPGPPGPGYPPGPAYPPPPGAARLPPQPDGYRLPPAAGGPAQGLQDPKQEAPPQDSV</sequence>
<feature type="region of interest" description="Disordered" evidence="3">
    <location>
        <begin position="427"/>
        <end position="717"/>
    </location>
</feature>
<feature type="compositionally biased region" description="Basic and acidic residues" evidence="3">
    <location>
        <begin position="392"/>
        <end position="408"/>
    </location>
</feature>
<organism evidence="5 6">
    <name type="scientific">Muraenolepis orangiensis</name>
    <name type="common">Patagonian moray cod</name>
    <dbReference type="NCBI Taxonomy" id="630683"/>
    <lineage>
        <taxon>Eukaryota</taxon>
        <taxon>Metazoa</taxon>
        <taxon>Chordata</taxon>
        <taxon>Craniata</taxon>
        <taxon>Vertebrata</taxon>
        <taxon>Euteleostomi</taxon>
        <taxon>Actinopterygii</taxon>
        <taxon>Neopterygii</taxon>
        <taxon>Teleostei</taxon>
        <taxon>Neoteleostei</taxon>
        <taxon>Acanthomorphata</taxon>
        <taxon>Zeiogadaria</taxon>
        <taxon>Gadariae</taxon>
        <taxon>Gadiformes</taxon>
        <taxon>Muraenolepidoidei</taxon>
        <taxon>Muraenolepididae</taxon>
        <taxon>Muraenolepis</taxon>
    </lineage>
</organism>